<dbReference type="EMBL" id="AEAI01003988">
    <property type="protein sequence ID" value="EGH49221.1"/>
    <property type="molecule type" value="Genomic_DNA"/>
</dbReference>
<dbReference type="HOGENOM" id="CLU_3037255_0_0_6"/>
<evidence type="ECO:0000313" key="3">
    <source>
        <dbReference type="Proteomes" id="UP000004986"/>
    </source>
</evidence>
<feature type="region of interest" description="Disordered" evidence="1">
    <location>
        <begin position="28"/>
        <end position="54"/>
    </location>
</feature>
<sequence>FMDEAGNCTNPDVAPFFRRFAQFFAEEKRLGQRHENNKNKTGSPHAERIKMATR</sequence>
<evidence type="ECO:0000313" key="2">
    <source>
        <dbReference type="EMBL" id="EGH49221.1"/>
    </source>
</evidence>
<protein>
    <submittedName>
        <fullName evidence="2">Uncharacterized protein</fullName>
    </submittedName>
</protein>
<dbReference type="Proteomes" id="UP000004986">
    <property type="component" value="Unassembled WGS sequence"/>
</dbReference>
<keyword evidence="3" id="KW-1185">Reference proteome</keyword>
<comment type="caution">
    <text evidence="2">The sequence shown here is derived from an EMBL/GenBank/DDBJ whole genome shotgun (WGS) entry which is preliminary data.</text>
</comment>
<gene>
    <name evidence="2" type="ORF">PSYPI_45433</name>
</gene>
<feature type="non-terminal residue" evidence="2">
    <location>
        <position position="54"/>
    </location>
</feature>
<feature type="non-terminal residue" evidence="2">
    <location>
        <position position="1"/>
    </location>
</feature>
<dbReference type="AlphaFoldDB" id="F3GQ68"/>
<evidence type="ECO:0000256" key="1">
    <source>
        <dbReference type="SAM" id="MobiDB-lite"/>
    </source>
</evidence>
<accession>F3GQ68</accession>
<name>F3GQ68_PSESJ</name>
<feature type="compositionally biased region" description="Basic and acidic residues" evidence="1">
    <location>
        <begin position="28"/>
        <end position="38"/>
    </location>
</feature>
<dbReference type="BioCyc" id="PSYR629263:G11X0-8371-MONOMER"/>
<organism evidence="2 3">
    <name type="scientific">Pseudomonas syringae pv. pisi str. 1704B</name>
    <dbReference type="NCBI Taxonomy" id="629263"/>
    <lineage>
        <taxon>Bacteria</taxon>
        <taxon>Pseudomonadati</taxon>
        <taxon>Pseudomonadota</taxon>
        <taxon>Gammaproteobacteria</taxon>
        <taxon>Pseudomonadales</taxon>
        <taxon>Pseudomonadaceae</taxon>
        <taxon>Pseudomonas</taxon>
        <taxon>Pseudomonas syringae</taxon>
    </lineage>
</organism>
<feature type="compositionally biased region" description="Basic and acidic residues" evidence="1">
    <location>
        <begin position="45"/>
        <end position="54"/>
    </location>
</feature>
<proteinExistence type="predicted"/>
<reference evidence="2 3" key="1">
    <citation type="journal article" date="2011" name="PLoS Pathog.">
        <title>Dynamic evolution of pathogenicity revealed by sequencing and comparative genomics of 19 Pseudomonas syringae isolates.</title>
        <authorList>
            <person name="Baltrus D.A."/>
            <person name="Nishimura M.T."/>
            <person name="Romanchuk A."/>
            <person name="Chang J.H."/>
            <person name="Mukhtar M.S."/>
            <person name="Cherkis K."/>
            <person name="Roach J."/>
            <person name="Grant S.R."/>
            <person name="Jones C.D."/>
            <person name="Dangl J.L."/>
        </authorList>
    </citation>
    <scope>NUCLEOTIDE SEQUENCE [LARGE SCALE GENOMIC DNA]</scope>
    <source>
        <strain evidence="2 3">1704B</strain>
    </source>
</reference>